<keyword evidence="3" id="KW-1185">Reference proteome</keyword>
<dbReference type="AlphaFoldDB" id="A0AAN8IW87"/>
<name>A0AAN8IW87_TRICO</name>
<feature type="region of interest" description="Disordered" evidence="1">
    <location>
        <begin position="1"/>
        <end position="20"/>
    </location>
</feature>
<dbReference type="Proteomes" id="UP001331761">
    <property type="component" value="Unassembled WGS sequence"/>
</dbReference>
<evidence type="ECO:0000313" key="3">
    <source>
        <dbReference type="Proteomes" id="UP001331761"/>
    </source>
</evidence>
<accession>A0AAN8IW87</accession>
<gene>
    <name evidence="2" type="ORF">GCK32_009917</name>
</gene>
<evidence type="ECO:0000313" key="2">
    <source>
        <dbReference type="EMBL" id="KAK5986103.1"/>
    </source>
</evidence>
<reference evidence="2 3" key="1">
    <citation type="submission" date="2019-10" db="EMBL/GenBank/DDBJ databases">
        <title>Assembly and Annotation for the nematode Trichostrongylus colubriformis.</title>
        <authorList>
            <person name="Martin J."/>
        </authorList>
    </citation>
    <scope>NUCLEOTIDE SEQUENCE [LARGE SCALE GENOMIC DNA]</scope>
    <source>
        <strain evidence="2">G859</strain>
        <tissue evidence="2">Whole worm</tissue>
    </source>
</reference>
<evidence type="ECO:0000256" key="1">
    <source>
        <dbReference type="SAM" id="MobiDB-lite"/>
    </source>
</evidence>
<sequence>MSRMFPSNAEESIGIARTSHQRSSDFEMIATEPQGALSALGSERLIKTPEIGKYLGLGAFLRTSTTKNLLGGVTFKSRGEADLGLPMRYMADSCSYCQKIKSTEYDNRLAFFATTQKVCRIRTTEAFHSLVAFIYDSVYENEPPPC</sequence>
<organism evidence="2 3">
    <name type="scientific">Trichostrongylus colubriformis</name>
    <name type="common">Black scour worm</name>
    <dbReference type="NCBI Taxonomy" id="6319"/>
    <lineage>
        <taxon>Eukaryota</taxon>
        <taxon>Metazoa</taxon>
        <taxon>Ecdysozoa</taxon>
        <taxon>Nematoda</taxon>
        <taxon>Chromadorea</taxon>
        <taxon>Rhabditida</taxon>
        <taxon>Rhabditina</taxon>
        <taxon>Rhabditomorpha</taxon>
        <taxon>Strongyloidea</taxon>
        <taxon>Trichostrongylidae</taxon>
        <taxon>Trichostrongylus</taxon>
    </lineage>
</organism>
<comment type="caution">
    <text evidence="2">The sequence shown here is derived from an EMBL/GenBank/DDBJ whole genome shotgun (WGS) entry which is preliminary data.</text>
</comment>
<proteinExistence type="predicted"/>
<dbReference type="EMBL" id="WIXE01001017">
    <property type="protein sequence ID" value="KAK5986103.1"/>
    <property type="molecule type" value="Genomic_DNA"/>
</dbReference>
<protein>
    <submittedName>
        <fullName evidence="2">Uncharacterized protein</fullName>
    </submittedName>
</protein>